<gene>
    <name evidence="1" type="ORF">KPL71_020875</name>
</gene>
<keyword evidence="2" id="KW-1185">Reference proteome</keyword>
<comment type="caution">
    <text evidence="1">The sequence shown here is derived from an EMBL/GenBank/DDBJ whole genome shotgun (WGS) entry which is preliminary data.</text>
</comment>
<dbReference type="Proteomes" id="UP000829398">
    <property type="component" value="Chromosome 7"/>
</dbReference>
<protein>
    <submittedName>
        <fullName evidence="1">Pectin lyase-like superfamily protein</fullName>
    </submittedName>
</protein>
<sequence length="287" mass="31426">MKLSGTIKAPDGPSAWTSEIGRWIAFGNITGLNINGRGLFDGNGQKWWDQSCKHHPGKDCSERAPTAVSFIQCSNAHINEIYVERSPQVHVVVDYSQDVHFKSLIINSPETSPNTDGIHIAHSHDVSVHTSVIAAGDDCISISDQTSNISVTYVNCGPGHGISIGSLGKNGEEVKVENITVRHVNFYKTTNGARIKTWQGASYDGAMVQAGIPDFWLIAIISHHVLDQEITKHDEGAVNFLTDIGLGLMILSWKRHIKAALKYFYHEDLDKDEDKGKKKSSPVDAQG</sequence>
<proteinExistence type="predicted"/>
<name>A0ACB8JCK9_CITSI</name>
<evidence type="ECO:0000313" key="2">
    <source>
        <dbReference type="Proteomes" id="UP000829398"/>
    </source>
</evidence>
<evidence type="ECO:0000313" key="1">
    <source>
        <dbReference type="EMBL" id="KAH9715007.1"/>
    </source>
</evidence>
<dbReference type="EMBL" id="CM039176">
    <property type="protein sequence ID" value="KAH9715007.1"/>
    <property type="molecule type" value="Genomic_DNA"/>
</dbReference>
<organism evidence="1 2">
    <name type="scientific">Citrus sinensis</name>
    <name type="common">Sweet orange</name>
    <name type="synonym">Citrus aurantium var. sinensis</name>
    <dbReference type="NCBI Taxonomy" id="2711"/>
    <lineage>
        <taxon>Eukaryota</taxon>
        <taxon>Viridiplantae</taxon>
        <taxon>Streptophyta</taxon>
        <taxon>Embryophyta</taxon>
        <taxon>Tracheophyta</taxon>
        <taxon>Spermatophyta</taxon>
        <taxon>Magnoliopsida</taxon>
        <taxon>eudicotyledons</taxon>
        <taxon>Gunneridae</taxon>
        <taxon>Pentapetalae</taxon>
        <taxon>rosids</taxon>
        <taxon>malvids</taxon>
        <taxon>Sapindales</taxon>
        <taxon>Rutaceae</taxon>
        <taxon>Aurantioideae</taxon>
        <taxon>Citrus</taxon>
    </lineage>
</organism>
<reference evidence="2" key="1">
    <citation type="journal article" date="2023" name="Hortic. Res.">
        <title>A chromosome-level phased genome enabling allele-level studies in sweet orange: a case study on citrus Huanglongbing tolerance.</title>
        <authorList>
            <person name="Wu B."/>
            <person name="Yu Q."/>
            <person name="Deng Z."/>
            <person name="Duan Y."/>
            <person name="Luo F."/>
            <person name="Gmitter F. Jr."/>
        </authorList>
    </citation>
    <scope>NUCLEOTIDE SEQUENCE [LARGE SCALE GENOMIC DNA]</scope>
    <source>
        <strain evidence="2">cv. Valencia</strain>
    </source>
</reference>
<accession>A0ACB8JCK9</accession>